<protein>
    <submittedName>
        <fullName evidence="3">Two pore domain potassium channel family protein</fullName>
    </submittedName>
</protein>
<keyword evidence="3" id="KW-0406">Ion transport</keyword>
<keyword evidence="1" id="KW-0472">Membrane</keyword>
<keyword evidence="3" id="KW-0407">Ion channel</keyword>
<dbReference type="EMBL" id="RYFI01000029">
    <property type="protein sequence ID" value="RXF67959.1"/>
    <property type="molecule type" value="Genomic_DNA"/>
</dbReference>
<organism evidence="3 4">
    <name type="scientific">Hansschlegelia zhihuaiae</name>
    <dbReference type="NCBI Taxonomy" id="405005"/>
    <lineage>
        <taxon>Bacteria</taxon>
        <taxon>Pseudomonadati</taxon>
        <taxon>Pseudomonadota</taxon>
        <taxon>Alphaproteobacteria</taxon>
        <taxon>Hyphomicrobiales</taxon>
        <taxon>Methylopilaceae</taxon>
        <taxon>Hansschlegelia</taxon>
    </lineage>
</organism>
<accession>A0A4Q0M5E3</accession>
<feature type="domain" description="Potassium channel" evidence="2">
    <location>
        <begin position="40"/>
        <end position="110"/>
    </location>
</feature>
<name>A0A4Q0M5E3_9HYPH</name>
<dbReference type="Gene3D" id="1.10.287.70">
    <property type="match status" value="1"/>
</dbReference>
<dbReference type="SUPFAM" id="SSF81324">
    <property type="entry name" value="Voltage-gated potassium channels"/>
    <property type="match status" value="1"/>
</dbReference>
<evidence type="ECO:0000256" key="1">
    <source>
        <dbReference type="SAM" id="Phobius"/>
    </source>
</evidence>
<sequence length="121" mass="12947">MAAIVLAFRRRQAVSGPAKSHIRLVVLMTAVVALLNLAHVVEVAIWAAAYWILGVGPESARPFYFALVNFTTLGYGDVLPAPGWELIGPLTAMNVILVLGWSTAAIFAVLSSQLPRAGVRH</sequence>
<dbReference type="Proteomes" id="UP000289708">
    <property type="component" value="Unassembled WGS sequence"/>
</dbReference>
<dbReference type="InterPro" id="IPR013099">
    <property type="entry name" value="K_chnl_dom"/>
</dbReference>
<keyword evidence="4" id="KW-1185">Reference proteome</keyword>
<keyword evidence="1" id="KW-0812">Transmembrane</keyword>
<proteinExistence type="predicted"/>
<keyword evidence="1" id="KW-1133">Transmembrane helix</keyword>
<evidence type="ECO:0000259" key="2">
    <source>
        <dbReference type="Pfam" id="PF07885"/>
    </source>
</evidence>
<reference evidence="3 4" key="1">
    <citation type="submission" date="2018-12" db="EMBL/GenBank/DDBJ databases">
        <title>bacterium Hansschlegelia zhihuaiae S113.</title>
        <authorList>
            <person name="He J."/>
        </authorList>
    </citation>
    <scope>NUCLEOTIDE SEQUENCE [LARGE SCALE GENOMIC DNA]</scope>
    <source>
        <strain evidence="3 4">S 113</strain>
    </source>
</reference>
<evidence type="ECO:0000313" key="3">
    <source>
        <dbReference type="EMBL" id="RXF67959.1"/>
    </source>
</evidence>
<feature type="transmembrane region" description="Helical" evidence="1">
    <location>
        <begin position="86"/>
        <end position="110"/>
    </location>
</feature>
<gene>
    <name evidence="3" type="ORF">EK403_20585</name>
</gene>
<dbReference type="Pfam" id="PF07885">
    <property type="entry name" value="Ion_trans_2"/>
    <property type="match status" value="1"/>
</dbReference>
<keyword evidence="3" id="KW-0813">Transport</keyword>
<dbReference type="GO" id="GO:0034220">
    <property type="term" value="P:monoatomic ion transmembrane transport"/>
    <property type="evidence" value="ECO:0007669"/>
    <property type="project" value="UniProtKB-KW"/>
</dbReference>
<dbReference type="OrthoDB" id="2974133at2"/>
<evidence type="ECO:0000313" key="4">
    <source>
        <dbReference type="Proteomes" id="UP000289708"/>
    </source>
</evidence>
<dbReference type="AlphaFoldDB" id="A0A4Q0M5E3"/>
<feature type="transmembrane region" description="Helical" evidence="1">
    <location>
        <begin position="21"/>
        <end position="53"/>
    </location>
</feature>
<comment type="caution">
    <text evidence="3">The sequence shown here is derived from an EMBL/GenBank/DDBJ whole genome shotgun (WGS) entry which is preliminary data.</text>
</comment>